<name>A0A2C9D1Q7_9HYPH</name>
<evidence type="ECO:0000256" key="1">
    <source>
        <dbReference type="SAM" id="Phobius"/>
    </source>
</evidence>
<dbReference type="EMBL" id="LT960614">
    <property type="protein sequence ID" value="SON54307.1"/>
    <property type="molecule type" value="Genomic_DNA"/>
</dbReference>
<keyword evidence="1" id="KW-0812">Transmembrane</keyword>
<feature type="transmembrane region" description="Helical" evidence="1">
    <location>
        <begin position="21"/>
        <end position="40"/>
    </location>
</feature>
<evidence type="ECO:0000313" key="3">
    <source>
        <dbReference type="Proteomes" id="UP000223606"/>
    </source>
</evidence>
<organism evidence="2 3">
    <name type="scientific">Hartmannibacter diazotrophicus</name>
    <dbReference type="NCBI Taxonomy" id="1482074"/>
    <lineage>
        <taxon>Bacteria</taxon>
        <taxon>Pseudomonadati</taxon>
        <taxon>Pseudomonadota</taxon>
        <taxon>Alphaproteobacteria</taxon>
        <taxon>Hyphomicrobiales</taxon>
        <taxon>Pleomorphomonadaceae</taxon>
        <taxon>Hartmannibacter</taxon>
    </lineage>
</organism>
<dbReference type="KEGG" id="hdi:HDIA_0766"/>
<feature type="transmembrane region" description="Helical" evidence="1">
    <location>
        <begin position="95"/>
        <end position="114"/>
    </location>
</feature>
<proteinExistence type="predicted"/>
<feature type="transmembrane region" description="Helical" evidence="1">
    <location>
        <begin position="60"/>
        <end position="83"/>
    </location>
</feature>
<dbReference type="AlphaFoldDB" id="A0A2C9D1Q7"/>
<feature type="transmembrane region" description="Helical" evidence="1">
    <location>
        <begin position="120"/>
        <end position="139"/>
    </location>
</feature>
<dbReference type="OrthoDB" id="7502269at2"/>
<protein>
    <submittedName>
        <fullName evidence="2">Uncharacterized protein</fullName>
    </submittedName>
</protein>
<evidence type="ECO:0000313" key="2">
    <source>
        <dbReference type="EMBL" id="SON54307.1"/>
    </source>
</evidence>
<sequence>MRLVITHFHRNFPIVFLSRMIEWEHSVSLFLFGLMIYIRPEIISESETCPNFMRIWGNPIGWAVLCMSVGGLRFMVLIVNGLFRRSPHLRAVCSLVSGFVLLQIILGFVSSGYISTAFAIYPTHFFFECVIFVMTIRYAKIVDLQARNVRQATQS</sequence>
<dbReference type="Proteomes" id="UP000223606">
    <property type="component" value="Chromosome 1"/>
</dbReference>
<keyword evidence="1" id="KW-0472">Membrane</keyword>
<accession>A0A2C9D1Q7</accession>
<dbReference type="RefSeq" id="WP_157775256.1">
    <property type="nucleotide sequence ID" value="NZ_LT960614.1"/>
</dbReference>
<keyword evidence="3" id="KW-1185">Reference proteome</keyword>
<gene>
    <name evidence="2" type="ORF">HDIA_0766</name>
</gene>
<keyword evidence="1" id="KW-1133">Transmembrane helix</keyword>
<reference evidence="3" key="1">
    <citation type="submission" date="2017-09" db="EMBL/GenBank/DDBJ databases">
        <title>Genome sequence of Nannocystis excedens DSM 71.</title>
        <authorList>
            <person name="Blom J."/>
        </authorList>
    </citation>
    <scope>NUCLEOTIDE SEQUENCE [LARGE SCALE GENOMIC DNA]</scope>
    <source>
        <strain evidence="3">type strain: E19</strain>
    </source>
</reference>